<organism evidence="2 3">
    <name type="scientific">Microbacterium dextranolyticum</name>
    <dbReference type="NCBI Taxonomy" id="36806"/>
    <lineage>
        <taxon>Bacteria</taxon>
        <taxon>Bacillati</taxon>
        <taxon>Actinomycetota</taxon>
        <taxon>Actinomycetes</taxon>
        <taxon>Micrococcales</taxon>
        <taxon>Microbacteriaceae</taxon>
        <taxon>Microbacterium</taxon>
    </lineage>
</organism>
<dbReference type="AlphaFoldDB" id="A0A9W6M571"/>
<feature type="region of interest" description="Disordered" evidence="1">
    <location>
        <begin position="1"/>
        <end position="67"/>
    </location>
</feature>
<keyword evidence="3" id="KW-1185">Reference proteome</keyword>
<evidence type="ECO:0000256" key="1">
    <source>
        <dbReference type="SAM" id="MobiDB-lite"/>
    </source>
</evidence>
<proteinExistence type="predicted"/>
<dbReference type="Proteomes" id="UP001142291">
    <property type="component" value="Unassembled WGS sequence"/>
</dbReference>
<reference evidence="2" key="2">
    <citation type="submission" date="2023-01" db="EMBL/GenBank/DDBJ databases">
        <authorList>
            <person name="Sun Q."/>
            <person name="Evtushenko L."/>
        </authorList>
    </citation>
    <scope>NUCLEOTIDE SEQUENCE</scope>
    <source>
        <strain evidence="2">VKM Ac-1940</strain>
    </source>
</reference>
<dbReference type="EMBL" id="BSER01000002">
    <property type="protein sequence ID" value="GLJ94335.1"/>
    <property type="molecule type" value="Genomic_DNA"/>
</dbReference>
<gene>
    <name evidence="2" type="ORF">GCM10017591_03960</name>
</gene>
<evidence type="ECO:0000313" key="2">
    <source>
        <dbReference type="EMBL" id="GLJ94335.1"/>
    </source>
</evidence>
<feature type="compositionally biased region" description="Polar residues" evidence="1">
    <location>
        <begin position="14"/>
        <end position="25"/>
    </location>
</feature>
<reference evidence="2" key="1">
    <citation type="journal article" date="2014" name="Int. J. Syst. Evol. Microbiol.">
        <title>Complete genome sequence of Corynebacterium casei LMG S-19264T (=DSM 44701T), isolated from a smear-ripened cheese.</title>
        <authorList>
            <consortium name="US DOE Joint Genome Institute (JGI-PGF)"/>
            <person name="Walter F."/>
            <person name="Albersmeier A."/>
            <person name="Kalinowski J."/>
            <person name="Ruckert C."/>
        </authorList>
    </citation>
    <scope>NUCLEOTIDE SEQUENCE</scope>
    <source>
        <strain evidence="2">VKM Ac-1940</strain>
    </source>
</reference>
<feature type="compositionally biased region" description="Basic and acidic residues" evidence="1">
    <location>
        <begin position="55"/>
        <end position="67"/>
    </location>
</feature>
<accession>A0A9W6M571</accession>
<feature type="compositionally biased region" description="Basic residues" evidence="1">
    <location>
        <begin position="30"/>
        <end position="40"/>
    </location>
</feature>
<comment type="caution">
    <text evidence="2">The sequence shown here is derived from an EMBL/GenBank/DDBJ whole genome shotgun (WGS) entry which is preliminary data.</text>
</comment>
<protein>
    <submittedName>
        <fullName evidence="2">Uncharacterized protein</fullName>
    </submittedName>
</protein>
<name>A0A9W6M571_9MICO</name>
<sequence length="606" mass="67684">MEFSYPETGWHMGVSTTSPPIRTSLSRMGSGRKARARRRAASAGADSNGDVPPARSEERARTRQEIAPHSLEELKRIDPPLLPFHLAAQSKARASLLAASGRVPTAAWRGGFAIAAADLALETLKAPWFREEVPPTTPIERIWLSELREGLDVYGRIVWCLRFGYIYAAAALTRRYIERWTYNLAFSYEIDRPKGLTDVEYFRHVWARQPAHLVEADVGSDWAALSEILHGRSVPLGSRTMAVELDLKDVDRRHVSDFIVRCASAPLNQVRVCVGLAAANQQNEEIDRMLVAPLSAFDFDVVEPSFLSVFLEPPDYDFVTSERSSTLRQWGQAYRRIVRRSLGAPLELRSFHAWMPLEERWVRAGDEARRAFVLERHTMGDAFDPDVLRGRLIRLRAITEMTGLVATSTEARARKQALRAAAAAMESAWVLWLQDVDDSMTCVRGAIESVARARTHRLKPTKAARMEAQATPPSPSRWVEAAGWRRMSVFVRALSELAHIQERSRHRSSRALLTALQGDVVPASAASTARGHALEKVQMLLAHETAAGLAETHTKLAASFREHTIFETEAESEASLSDWLERAFALSNHDFGPSELARSQRKGSAE</sequence>
<evidence type="ECO:0000313" key="3">
    <source>
        <dbReference type="Proteomes" id="UP001142291"/>
    </source>
</evidence>